<sequence length="552" mass="62555">MPGNQASAVPQGDRQRRARSESEDVTDQPAATRRRVEEARRPQWTMSSAVKDILLEGSTLSTNMKLNDFLWNYVGGRAAVGEDSNVTMQVFVQDPEMFIQNEILLRIITTLPSYSELEKEMKRELEERKILLEANNKFHDEGVDSLEQWRDYEEKDTVTPAARRKLNAVLIQVLREERREAEKRARWDQQQVINLSAKVEDVLFKGSVRVKDMQLNDFLTMELDGMGIVATNWNVLLKEFFIDPTRYIRDAGVLNEIRATGAYARMEKTVREEMGLEEEVRKLHDNGVNNVLGWSKATEEVKATVCENTKNSLDAALEDARKPTTTIEAIKLEGYYESVYNARWHHVMEVSDSKGTVMEVKEGKPPQSWTYRAVGNTFEKKDAVQQSGKAPPRLMVLTSDNGWPYTWGQGLNERIHDCYVNCEVDRVWQIIKGDLNGWLSSHGKKKTSPDPFVLVGTPGIGKSMAAGSYLLYQLLHCDAEQLPMVAYSVAEQTFLFDKIAKMVSLYTSEVSILSILGSFSRRGVKGYIIYDVALKGHQPPAGLPCEGWGMIV</sequence>
<dbReference type="InterPro" id="IPR046836">
    <property type="entry name" value="RHS_C"/>
</dbReference>
<dbReference type="VEuPathDB" id="TriTrypDB:C4B63_353g9"/>
<organism evidence="5 6">
    <name type="scientific">Trypanosoma cruzi</name>
    <dbReference type="NCBI Taxonomy" id="5693"/>
    <lineage>
        <taxon>Eukaryota</taxon>
        <taxon>Discoba</taxon>
        <taxon>Euglenozoa</taxon>
        <taxon>Kinetoplastea</taxon>
        <taxon>Metakinetoplastina</taxon>
        <taxon>Trypanosomatida</taxon>
        <taxon>Trypanosomatidae</taxon>
        <taxon>Trypanosoma</taxon>
        <taxon>Schizotrypanum</taxon>
    </lineage>
</organism>
<dbReference type="VEuPathDB" id="TriTrypDB:TcG_10227"/>
<dbReference type="VEuPathDB" id="TriTrypDB:TcYC6_0142820"/>
<name>A0A2V2UJF0_TRYCR</name>
<dbReference type="VEuPathDB" id="TriTrypDB:C3747_180g71"/>
<dbReference type="InterPro" id="IPR006518">
    <property type="entry name" value="Trypano_RHS"/>
</dbReference>
<dbReference type="VEuPathDB" id="TriTrypDB:Tc_MARK_5013"/>
<evidence type="ECO:0000313" key="5">
    <source>
        <dbReference type="EMBL" id="PWU83236.1"/>
    </source>
</evidence>
<dbReference type="VEuPathDB" id="TriTrypDB:TcBrA4_0135830"/>
<feature type="domain" description="Retrotransposon hot spot protein,C-terminal" evidence="2">
    <location>
        <begin position="453"/>
        <end position="552"/>
    </location>
</feature>
<dbReference type="NCBIfam" id="TIGR01631">
    <property type="entry name" value="Trypano_RHS"/>
    <property type="match status" value="2"/>
</dbReference>
<evidence type="ECO:0000313" key="6">
    <source>
        <dbReference type="Proteomes" id="UP000246121"/>
    </source>
</evidence>
<dbReference type="VEuPathDB" id="TriTrypDB:TcCL_ESM10829"/>
<feature type="compositionally biased region" description="Basic and acidic residues" evidence="1">
    <location>
        <begin position="13"/>
        <end position="22"/>
    </location>
</feature>
<dbReference type="InterPro" id="IPR056000">
    <property type="entry name" value="DUF7578"/>
</dbReference>
<dbReference type="Proteomes" id="UP000246121">
    <property type="component" value="Unassembled WGS sequence"/>
</dbReference>
<dbReference type="AlphaFoldDB" id="A0A2V2UJF0"/>
<evidence type="ECO:0000259" key="4">
    <source>
        <dbReference type="Pfam" id="PF24466"/>
    </source>
</evidence>
<dbReference type="EMBL" id="PRFA01000353">
    <property type="protein sequence ID" value="PWU83236.1"/>
    <property type="molecule type" value="Genomic_DNA"/>
</dbReference>
<evidence type="ECO:0000259" key="2">
    <source>
        <dbReference type="Pfam" id="PF07999"/>
    </source>
</evidence>
<dbReference type="InterPro" id="IPR046835">
    <property type="entry name" value="RHS_N"/>
</dbReference>
<proteinExistence type="predicted"/>
<protein>
    <submittedName>
        <fullName evidence="5">Putative retrotransposon hot spot (RHS) protein</fullName>
    </submittedName>
</protein>
<feature type="domain" description="Retrotransposon hot spot protein N-terminal" evidence="3">
    <location>
        <begin position="336"/>
        <end position="448"/>
    </location>
</feature>
<accession>A0A2V2UJF0</accession>
<dbReference type="VEuPathDB" id="TriTrypDB:TcCLB.509903.5"/>
<evidence type="ECO:0000256" key="1">
    <source>
        <dbReference type="SAM" id="MobiDB-lite"/>
    </source>
</evidence>
<comment type="caution">
    <text evidence="5">The sequence shown here is derived from an EMBL/GenBank/DDBJ whole genome shotgun (WGS) entry which is preliminary data.</text>
</comment>
<feature type="domain" description="DUF7578" evidence="4">
    <location>
        <begin position="209"/>
        <end position="273"/>
    </location>
</feature>
<dbReference type="VEuPathDB" id="TriTrypDB:ECC02_011707"/>
<dbReference type="Pfam" id="PF07999">
    <property type="entry name" value="RHSP"/>
    <property type="match status" value="1"/>
</dbReference>
<gene>
    <name evidence="5" type="ORF">C4B63_353g9</name>
</gene>
<evidence type="ECO:0000259" key="3">
    <source>
        <dbReference type="Pfam" id="PF20445"/>
    </source>
</evidence>
<dbReference type="Pfam" id="PF20445">
    <property type="entry name" value="RHS_N"/>
    <property type="match status" value="1"/>
</dbReference>
<feature type="region of interest" description="Disordered" evidence="1">
    <location>
        <begin position="1"/>
        <end position="42"/>
    </location>
</feature>
<dbReference type="VEuPathDB" id="TriTrypDB:TcCLB.511019.13"/>
<dbReference type="Pfam" id="PF24466">
    <property type="entry name" value="DUF7578"/>
    <property type="match status" value="2"/>
</dbReference>
<dbReference type="VEuPathDB" id="TriTrypDB:TCDM_10175"/>
<dbReference type="VEuPathDB" id="TriTrypDB:TCSYLVIO_002746"/>
<feature type="domain" description="DUF7578" evidence="4">
    <location>
        <begin position="62"/>
        <end position="123"/>
    </location>
</feature>
<reference evidence="5 6" key="1">
    <citation type="journal article" date="2018" name="Microb. Genom.">
        <title>Expanding an expanded genome: long-read sequencing of Trypanosoma cruzi.</title>
        <authorList>
            <person name="Berna L."/>
            <person name="Rodriguez M."/>
            <person name="Chiribao M.L."/>
            <person name="Parodi-Talice A."/>
            <person name="Pita S."/>
            <person name="Rijo G."/>
            <person name="Alvarez-Valin F."/>
            <person name="Robello C."/>
        </authorList>
    </citation>
    <scope>NUCLEOTIDE SEQUENCE [LARGE SCALE GENOMIC DNA]</scope>
    <source>
        <strain evidence="5 6">Dm28c</strain>
    </source>
</reference>